<evidence type="ECO:0000256" key="1">
    <source>
        <dbReference type="ARBA" id="ARBA00009558"/>
    </source>
</evidence>
<evidence type="ECO:0000256" key="3">
    <source>
        <dbReference type="ARBA" id="ARBA00022679"/>
    </source>
</evidence>
<comment type="similarity">
    <text evidence="1 7">Belongs to the Arg-specific ADP-ribosyltransferase family.</text>
</comment>
<organism evidence="11 12">
    <name type="scientific">Durusdinium trenchii</name>
    <dbReference type="NCBI Taxonomy" id="1381693"/>
    <lineage>
        <taxon>Eukaryota</taxon>
        <taxon>Sar</taxon>
        <taxon>Alveolata</taxon>
        <taxon>Dinophyceae</taxon>
        <taxon>Suessiales</taxon>
        <taxon>Symbiodiniaceae</taxon>
        <taxon>Durusdinium</taxon>
    </lineage>
</organism>
<dbReference type="Pfam" id="PF02877">
    <property type="entry name" value="PARP_reg"/>
    <property type="match status" value="1"/>
</dbReference>
<dbReference type="InterPro" id="IPR008893">
    <property type="entry name" value="WGR_domain"/>
</dbReference>
<keyword evidence="7" id="KW-0521">NADP</keyword>
<name>A0ABP0K2B4_9DINO</name>
<comment type="caution">
    <text evidence="11">The sequence shown here is derived from an EMBL/GenBank/DDBJ whole genome shotgun (WGS) entry which is preliminary data.</text>
</comment>
<dbReference type="InterPro" id="IPR036616">
    <property type="entry name" value="Poly(ADP-ribose)pol_reg_dom_sf"/>
</dbReference>
<feature type="compositionally biased region" description="Basic residues" evidence="8">
    <location>
        <begin position="41"/>
        <end position="50"/>
    </location>
</feature>
<dbReference type="SUPFAM" id="SSF47587">
    <property type="entry name" value="Domain of poly(ADP-ribose) polymerase"/>
    <property type="match status" value="1"/>
</dbReference>
<keyword evidence="12" id="KW-1185">Reference proteome</keyword>
<evidence type="ECO:0000256" key="7">
    <source>
        <dbReference type="RuleBase" id="RU361228"/>
    </source>
</evidence>
<evidence type="ECO:0000313" key="11">
    <source>
        <dbReference type="EMBL" id="CAK9020676.1"/>
    </source>
</evidence>
<dbReference type="InterPro" id="IPR004102">
    <property type="entry name" value="Poly(ADP-ribose)pol_reg_dom"/>
</dbReference>
<dbReference type="Gene3D" id="1.20.142.10">
    <property type="entry name" value="Poly(ADP-ribose) polymerase, regulatory domain"/>
    <property type="match status" value="1"/>
</dbReference>
<evidence type="ECO:0000256" key="4">
    <source>
        <dbReference type="ARBA" id="ARBA00022695"/>
    </source>
</evidence>
<dbReference type="SUPFAM" id="SSF142921">
    <property type="entry name" value="WGR domain-like"/>
    <property type="match status" value="1"/>
</dbReference>
<accession>A0ABP0K2B4</accession>
<evidence type="ECO:0000256" key="8">
    <source>
        <dbReference type="SAM" id="MobiDB-lite"/>
    </source>
</evidence>
<evidence type="ECO:0000256" key="2">
    <source>
        <dbReference type="ARBA" id="ARBA00022676"/>
    </source>
</evidence>
<feature type="domain" description="PARP alpha-helical" evidence="9">
    <location>
        <begin position="172"/>
        <end position="291"/>
    </location>
</feature>
<dbReference type="Pfam" id="PF05406">
    <property type="entry name" value="WGR"/>
    <property type="match status" value="1"/>
</dbReference>
<keyword evidence="3 7" id="KW-0808">Transferase</keyword>
<feature type="compositionally biased region" description="Low complexity" evidence="8">
    <location>
        <begin position="24"/>
        <end position="40"/>
    </location>
</feature>
<dbReference type="Pfam" id="PF01129">
    <property type="entry name" value="ART"/>
    <property type="match status" value="1"/>
</dbReference>
<feature type="domain" description="WGR" evidence="10">
    <location>
        <begin position="106"/>
        <end position="196"/>
    </location>
</feature>
<dbReference type="Proteomes" id="UP001642464">
    <property type="component" value="Unassembled WGS sequence"/>
</dbReference>
<dbReference type="InterPro" id="IPR050800">
    <property type="entry name" value="ARTD/PARP"/>
</dbReference>
<dbReference type="PROSITE" id="PS51977">
    <property type="entry name" value="WGR"/>
    <property type="match status" value="1"/>
</dbReference>
<dbReference type="PROSITE" id="PS51060">
    <property type="entry name" value="PARP_ALPHA_HD"/>
    <property type="match status" value="1"/>
</dbReference>
<reference evidence="11 12" key="1">
    <citation type="submission" date="2024-02" db="EMBL/GenBank/DDBJ databases">
        <authorList>
            <person name="Chen Y."/>
            <person name="Shah S."/>
            <person name="Dougan E. K."/>
            <person name="Thang M."/>
            <person name="Chan C."/>
        </authorList>
    </citation>
    <scope>NUCLEOTIDE SEQUENCE [LARGE SCALE GENOMIC DNA]</scope>
</reference>
<protein>
    <recommendedName>
        <fullName evidence="7">NAD(P)(+)--arginine ADP-ribosyltransferase</fullName>
        <ecNumber evidence="7">2.4.2.31</ecNumber>
    </recommendedName>
    <alternativeName>
        <fullName evidence="7">Mono(ADP-ribosyl)transferase</fullName>
    </alternativeName>
</protein>
<dbReference type="SMART" id="SM00773">
    <property type="entry name" value="WGR"/>
    <property type="match status" value="1"/>
</dbReference>
<dbReference type="EC" id="2.4.2.31" evidence="7"/>
<dbReference type="Gene3D" id="3.90.176.10">
    <property type="entry name" value="Toxin ADP-ribosyltransferase, Chain A, domain 1"/>
    <property type="match status" value="1"/>
</dbReference>
<comment type="catalytic activity">
    <reaction evidence="6 7">
        <text>L-arginyl-[protein] + NAD(+) = N(omega)-(ADP-D-ribosyl)-L-arginyl-[protein] + nicotinamide + H(+)</text>
        <dbReference type="Rhea" id="RHEA:19149"/>
        <dbReference type="Rhea" id="RHEA-COMP:10532"/>
        <dbReference type="Rhea" id="RHEA-COMP:15087"/>
        <dbReference type="ChEBI" id="CHEBI:15378"/>
        <dbReference type="ChEBI" id="CHEBI:17154"/>
        <dbReference type="ChEBI" id="CHEBI:29965"/>
        <dbReference type="ChEBI" id="CHEBI:57540"/>
        <dbReference type="ChEBI" id="CHEBI:142554"/>
        <dbReference type="EC" id="2.4.2.31"/>
    </reaction>
</comment>
<dbReference type="InterPro" id="IPR000768">
    <property type="entry name" value="ART"/>
</dbReference>
<dbReference type="Gene3D" id="2.20.140.10">
    <property type="entry name" value="WGR domain"/>
    <property type="match status" value="1"/>
</dbReference>
<evidence type="ECO:0000259" key="9">
    <source>
        <dbReference type="PROSITE" id="PS51060"/>
    </source>
</evidence>
<dbReference type="PANTHER" id="PTHR10459">
    <property type="entry name" value="DNA LIGASE"/>
    <property type="match status" value="1"/>
</dbReference>
<evidence type="ECO:0000313" key="12">
    <source>
        <dbReference type="Proteomes" id="UP001642464"/>
    </source>
</evidence>
<evidence type="ECO:0000256" key="6">
    <source>
        <dbReference type="ARBA" id="ARBA00047597"/>
    </source>
</evidence>
<feature type="region of interest" description="Disordered" evidence="8">
    <location>
        <begin position="24"/>
        <end position="101"/>
    </location>
</feature>
<keyword evidence="5 7" id="KW-0520">NAD</keyword>
<dbReference type="PANTHER" id="PTHR10459:SF66">
    <property type="entry name" value="PROTEIN MONO-ADP-RIBOSYLTRANSFERASE PARP3"/>
    <property type="match status" value="1"/>
</dbReference>
<dbReference type="SUPFAM" id="SSF56399">
    <property type="entry name" value="ADP-ribosylation"/>
    <property type="match status" value="1"/>
</dbReference>
<sequence>FSEPVIVGPDPLGVMPPKIPAWVAAKARAGAKAKAAARTSPKAKAKAKAKARAEKPAPAPKRKASGSSDAGKLRKSSSGDVGKAKAARKKGGGKKQVDDQVPGAGGYKVYQDYSVKLNQTNVKGNNNKYYIIQVLEGGGSYHAWNRWGRVGESGATKFTSFGSPDQAIKAFKSKFREKTCNAWEDADDFKPRKGKYIIVETEDAAGGGSAPMGKLTAAQIAKGQAVLDKIAAAMKKKGADLDDLSSQYFSLIPHDFGRKRPTSIKTQALLQEQQELLKFYLRMGFEEVESSAISPVEGVSWRNQTWAGASCGGKMQFGEVRIGVGYGLQLIGIMTVPVPSSLSDAAGAVSDKFSIKESSDRGAQLAKKQAGKPKRKMTEKEYAAIMLYTSNAIYQDLNKALRDNNRSKVKKYFKYLRLFFESMDALPKQKRKLWRGLSVDLHKNSQYKVGNTVVWWGISSCTSDEKVAKGFAEGCGGKSTLITVESKTASDISQVTFYSNEKESLLSPGTQLKVKSNKMNGNVCEITLEEVGRMLN</sequence>
<keyword evidence="2 7" id="KW-0328">Glycosyltransferase</keyword>
<evidence type="ECO:0000256" key="5">
    <source>
        <dbReference type="ARBA" id="ARBA00023027"/>
    </source>
</evidence>
<dbReference type="InterPro" id="IPR036930">
    <property type="entry name" value="WGR_dom_sf"/>
</dbReference>
<feature type="non-terminal residue" evidence="11">
    <location>
        <position position="1"/>
    </location>
</feature>
<keyword evidence="4" id="KW-0548">Nucleotidyltransferase</keyword>
<evidence type="ECO:0000259" key="10">
    <source>
        <dbReference type="PROSITE" id="PS51977"/>
    </source>
</evidence>
<proteinExistence type="inferred from homology"/>
<dbReference type="EMBL" id="CAXAMM010009546">
    <property type="protein sequence ID" value="CAK9020676.1"/>
    <property type="molecule type" value="Genomic_DNA"/>
</dbReference>
<dbReference type="PROSITE" id="PS51996">
    <property type="entry name" value="TR_MART"/>
    <property type="match status" value="1"/>
</dbReference>
<gene>
    <name evidence="11" type="ORF">SCF082_LOCUS15006</name>
</gene>